<dbReference type="GO" id="GO:0006998">
    <property type="term" value="P:nuclear envelope organization"/>
    <property type="evidence" value="ECO:0007669"/>
    <property type="project" value="TreeGrafter"/>
</dbReference>
<feature type="compositionally biased region" description="Polar residues" evidence="3">
    <location>
        <begin position="227"/>
        <end position="242"/>
    </location>
</feature>
<reference evidence="4" key="1">
    <citation type="submission" date="2021-02" db="EMBL/GenBank/DDBJ databases">
        <authorList>
            <person name="Nowell W R."/>
        </authorList>
    </citation>
    <scope>NUCLEOTIDE SEQUENCE</scope>
</reference>
<feature type="compositionally biased region" description="Low complexity" evidence="3">
    <location>
        <begin position="187"/>
        <end position="205"/>
    </location>
</feature>
<dbReference type="EMBL" id="CAJNOQ010006620">
    <property type="protein sequence ID" value="CAF1141727.1"/>
    <property type="molecule type" value="Genomic_DNA"/>
</dbReference>
<feature type="compositionally biased region" description="Polar residues" evidence="3">
    <location>
        <begin position="132"/>
        <end position="158"/>
    </location>
</feature>
<dbReference type="EMBL" id="CAJOBC010006621">
    <property type="protein sequence ID" value="CAF3905503.1"/>
    <property type="molecule type" value="Genomic_DNA"/>
</dbReference>
<comment type="caution">
    <text evidence="4">The sequence shown here is derived from an EMBL/GenBank/DDBJ whole genome shotgun (WGS) entry which is preliminary data.</text>
</comment>
<feature type="compositionally biased region" description="Low complexity" evidence="3">
    <location>
        <begin position="47"/>
        <end position="70"/>
    </location>
</feature>
<dbReference type="AlphaFoldDB" id="A0A814S2L6"/>
<sequence length="897" mass="104729">MDHNLQDQRYSRIHRFPTVWEEQTQILTTLPHSASTIIQTYPTTTISTSQMPGPTSSSTSSRVPTPTTIPIDPNLSSKSRVYISMGEPYNRPILDHGMKANRRQGREDIQTTTGSFSPTDEDFNDFPRINEQQSRRTSGYVSVPSSTSTMHAQSSKSGILTHKEHSSTSLPYAQSLSHGKEIKDTTKTTTYHTSTMTSSSPTSRTKPADYFTHEVKNQYQHEEDHFSPQQQSLSVPNLTKSSSGGGITRRHSSRRENEKYDPVSLSTNSVNQRTSTMFIDEHTTRQNGEKHELKMLNNRFEDYLNKIKHLADINSNLRRQINEAYRRYMGRAIYDADFDEEREGEDNSYDIGQNDSKENLSRIYPLDQEKKGKKQKKYYHPRDQQLLSLRDEINDEVRQQTLTQIRLQRANYDTEFYRNEIKFLINYDSTQNDKLKQMKQQLEQNTYELDQLKTQYEKRENDLIRLKQLYDEYITKIVYFTNEYDTITFKRMESENQSYNLNEQIAFEQEYRTRRSQEYEYLEKFEYDFNQEFNKNELQNIIKQIRDDYKDYNKIRINELENIYKTKLNGIKDELQKRQKHDKEEQLKHHVVTGDLTTLTATKAKEFKNVLDVTKKEHQNLIEQNYVLKTKLEQLEQDLQDITEKNKRLHENSDLEHNKLQNELPELECIILRLRETTVSLWAEINTYRCLLIGLLSPTHPALTTGVQITEKQAQMPRELQHKPSVMTSSLSKIKREESSEKITAEKYRVPIATPPISNIKSVTTSSMTNKTKDQREQSRPIGRSDSIVINGETHSRTQRESDGTTTGKHPYYSSSSSSQSTRAQHTTTTNGDSPTVIEVPYSKAGEQKWSSQIDNQRYLMNQLDDNRKVLPSSEQYHDEVTGFTVHIEDGIVWVRI</sequence>
<dbReference type="GO" id="GO:0005652">
    <property type="term" value="C:nuclear lamina"/>
    <property type="evidence" value="ECO:0007669"/>
    <property type="project" value="TreeGrafter"/>
</dbReference>
<dbReference type="GO" id="GO:0007097">
    <property type="term" value="P:nuclear migration"/>
    <property type="evidence" value="ECO:0007669"/>
    <property type="project" value="TreeGrafter"/>
</dbReference>
<dbReference type="GO" id="GO:0031507">
    <property type="term" value="P:heterochromatin formation"/>
    <property type="evidence" value="ECO:0007669"/>
    <property type="project" value="TreeGrafter"/>
</dbReference>
<feature type="region of interest" description="Disordered" evidence="3">
    <location>
        <begin position="45"/>
        <end position="75"/>
    </location>
</feature>
<dbReference type="PANTHER" id="PTHR45721">
    <property type="entry name" value="LAMIN DM0-RELATED"/>
    <property type="match status" value="1"/>
</dbReference>
<feature type="coiled-coil region" evidence="2">
    <location>
        <begin position="432"/>
        <end position="469"/>
    </location>
</feature>
<keyword evidence="1 2" id="KW-0175">Coiled coil</keyword>
<proteinExistence type="predicted"/>
<accession>A0A814S2L6</accession>
<feature type="region of interest" description="Disordered" evidence="3">
    <location>
        <begin position="219"/>
        <end position="266"/>
    </location>
</feature>
<evidence type="ECO:0000313" key="6">
    <source>
        <dbReference type="Proteomes" id="UP000663829"/>
    </source>
</evidence>
<keyword evidence="6" id="KW-1185">Reference proteome</keyword>
<dbReference type="GO" id="GO:0090435">
    <property type="term" value="P:protein localization to nuclear envelope"/>
    <property type="evidence" value="ECO:0007669"/>
    <property type="project" value="TreeGrafter"/>
</dbReference>
<dbReference type="Proteomes" id="UP000681722">
    <property type="component" value="Unassembled WGS sequence"/>
</dbReference>
<evidence type="ECO:0000313" key="5">
    <source>
        <dbReference type="EMBL" id="CAF3905503.1"/>
    </source>
</evidence>
<feature type="compositionally biased region" description="Basic and acidic residues" evidence="3">
    <location>
        <begin position="794"/>
        <end position="803"/>
    </location>
</feature>
<evidence type="ECO:0000256" key="1">
    <source>
        <dbReference type="ARBA" id="ARBA00023054"/>
    </source>
</evidence>
<gene>
    <name evidence="4" type="ORF">GPM918_LOCUS20722</name>
    <name evidence="5" type="ORF">SRO942_LOCUS20722</name>
</gene>
<dbReference type="Proteomes" id="UP000663829">
    <property type="component" value="Unassembled WGS sequence"/>
</dbReference>
<feature type="region of interest" description="Disordered" evidence="3">
    <location>
        <begin position="132"/>
        <end position="207"/>
    </location>
</feature>
<feature type="coiled-coil region" evidence="2">
    <location>
        <begin position="604"/>
        <end position="677"/>
    </location>
</feature>
<dbReference type="OrthoDB" id="10054436at2759"/>
<evidence type="ECO:0000256" key="3">
    <source>
        <dbReference type="SAM" id="MobiDB-lite"/>
    </source>
</evidence>
<feature type="region of interest" description="Disordered" evidence="3">
    <location>
        <begin position="339"/>
        <end position="380"/>
    </location>
</feature>
<feature type="compositionally biased region" description="Low complexity" evidence="3">
    <location>
        <begin position="814"/>
        <end position="830"/>
    </location>
</feature>
<feature type="compositionally biased region" description="Basic and acidic residues" evidence="3">
    <location>
        <begin position="734"/>
        <end position="749"/>
    </location>
</feature>
<evidence type="ECO:0000313" key="4">
    <source>
        <dbReference type="EMBL" id="CAF1141727.1"/>
    </source>
</evidence>
<feature type="compositionally biased region" description="Polar residues" evidence="3">
    <location>
        <begin position="756"/>
        <end position="770"/>
    </location>
</feature>
<feature type="compositionally biased region" description="Acidic residues" evidence="3">
    <location>
        <begin position="339"/>
        <end position="348"/>
    </location>
</feature>
<dbReference type="GO" id="GO:0005200">
    <property type="term" value="F:structural constituent of cytoskeleton"/>
    <property type="evidence" value="ECO:0007669"/>
    <property type="project" value="TreeGrafter"/>
</dbReference>
<dbReference type="PANTHER" id="PTHR45721:SF12">
    <property type="entry name" value="INTERMEDIATE FILAMENT PROTEIN IFA-1"/>
    <property type="match status" value="1"/>
</dbReference>
<name>A0A814S2L6_9BILA</name>
<feature type="region of interest" description="Disordered" evidence="3">
    <location>
        <begin position="715"/>
        <end position="837"/>
    </location>
</feature>
<feature type="compositionally biased region" description="Polar residues" evidence="3">
    <location>
        <begin position="167"/>
        <end position="177"/>
    </location>
</feature>
<dbReference type="GO" id="GO:0051664">
    <property type="term" value="P:nuclear pore localization"/>
    <property type="evidence" value="ECO:0007669"/>
    <property type="project" value="TreeGrafter"/>
</dbReference>
<evidence type="ECO:0000256" key="2">
    <source>
        <dbReference type="SAM" id="Coils"/>
    </source>
</evidence>
<protein>
    <submittedName>
        <fullName evidence="4">Uncharacterized protein</fullName>
    </submittedName>
</protein>
<organism evidence="4 6">
    <name type="scientific">Didymodactylos carnosus</name>
    <dbReference type="NCBI Taxonomy" id="1234261"/>
    <lineage>
        <taxon>Eukaryota</taxon>
        <taxon>Metazoa</taxon>
        <taxon>Spiralia</taxon>
        <taxon>Gnathifera</taxon>
        <taxon>Rotifera</taxon>
        <taxon>Eurotatoria</taxon>
        <taxon>Bdelloidea</taxon>
        <taxon>Philodinida</taxon>
        <taxon>Philodinidae</taxon>
        <taxon>Didymodactylos</taxon>
    </lineage>
</organism>